<dbReference type="PROSITE" id="PS51257">
    <property type="entry name" value="PROKAR_LIPOPROTEIN"/>
    <property type="match status" value="1"/>
</dbReference>
<gene>
    <name evidence="1" type="ORF">IE90_10120</name>
</gene>
<dbReference type="EMBL" id="JPIT01000031">
    <property type="protein sequence ID" value="KIO43481.1"/>
    <property type="molecule type" value="Genomic_DNA"/>
</dbReference>
<reference evidence="1 2" key="1">
    <citation type="submission" date="2014-07" db="EMBL/GenBank/DDBJ databases">
        <title>Porphyromonadaceae bacterium OUH 334697 = ATCC BAA-2682 = DSM 28341 draft genome.</title>
        <authorList>
            <person name="Sydenham T.V."/>
            <person name="Hasman H."/>
            <person name="Justesen U.S."/>
        </authorList>
    </citation>
    <scope>NUCLEOTIDE SEQUENCE [LARGE SCALE GENOMIC DNA]</scope>
    <source>
        <strain evidence="1 2">OUH 334697</strain>
    </source>
</reference>
<comment type="caution">
    <text evidence="1">The sequence shown here is derived from an EMBL/GenBank/DDBJ whole genome shotgun (WGS) entry which is preliminary data.</text>
</comment>
<evidence type="ECO:0008006" key="3">
    <source>
        <dbReference type="Google" id="ProtNLM"/>
    </source>
</evidence>
<dbReference type="Gene3D" id="3.40.390.70">
    <property type="match status" value="1"/>
</dbReference>
<dbReference type="RefSeq" id="WP_041503698.1">
    <property type="nucleotide sequence ID" value="NZ_JPIT01000031.1"/>
</dbReference>
<organism evidence="1 2">
    <name type="scientific">Sanguibacteroides justesenii</name>
    <dbReference type="NCBI Taxonomy" id="1547597"/>
    <lineage>
        <taxon>Bacteria</taxon>
        <taxon>Pseudomonadati</taxon>
        <taxon>Bacteroidota</taxon>
        <taxon>Bacteroidia</taxon>
        <taxon>Bacteroidales</taxon>
        <taxon>Porphyromonadaceae</taxon>
        <taxon>Sanguibacteroides</taxon>
    </lineage>
</organism>
<dbReference type="AlphaFoldDB" id="A0AB34R3D1"/>
<accession>A0AB34R3D1</accession>
<evidence type="ECO:0000313" key="1">
    <source>
        <dbReference type="EMBL" id="KIO43481.1"/>
    </source>
</evidence>
<evidence type="ECO:0000313" key="2">
    <source>
        <dbReference type="Proteomes" id="UP000031937"/>
    </source>
</evidence>
<sequence>MKFNLFYIVLGILIWIGCNDTETLTPSQESEPIYILPQGDHDYDEKIVEWYKRCGFYILYKFEPRDIYFNWGMEWFEVTTDTLFRKVSYKVNEEAFVDGDAVIISTESFYGEYTLGEHTTAAGFKYKATLEGEYVLIEEDYEKHKGKDGFFRVNQPDEAYVGKQMEWVDEMFLSCYQDSLLKENLPLKLILGKNVHMYTYDQQKRKGFVLRKPFVSAYNVFVISHGDESIDRMSMDEKRQLKGDLHKWFLVEKLYSKIYSTVGAGEFFSFTDYQKLAQSWQPPYNNYYSMGVVGYKHKDYPLVWPQTEERIKNNDLKSFICMVIDHSYNRLTTEPPNGNFDMNDCTGVLNRVKDKEGLIRTKYEILTKHFEELGIDLQGIGDKCQ</sequence>
<dbReference type="Proteomes" id="UP000031937">
    <property type="component" value="Unassembled WGS sequence"/>
</dbReference>
<proteinExistence type="predicted"/>
<protein>
    <recommendedName>
        <fullName evidence="3">Lipoprotein</fullName>
    </recommendedName>
</protein>
<name>A0AB34R3D1_9PORP</name>